<protein>
    <submittedName>
        <fullName evidence="2">Uncharacterized protein</fullName>
    </submittedName>
</protein>
<dbReference type="EMBL" id="JAQIZT010000001">
    <property type="protein sequence ID" value="KAJ7009854.1"/>
    <property type="molecule type" value="Genomic_DNA"/>
</dbReference>
<evidence type="ECO:0000256" key="1">
    <source>
        <dbReference type="SAM" id="MobiDB-lite"/>
    </source>
</evidence>
<evidence type="ECO:0000313" key="3">
    <source>
        <dbReference type="Proteomes" id="UP001164929"/>
    </source>
</evidence>
<feature type="region of interest" description="Disordered" evidence="1">
    <location>
        <begin position="1"/>
        <end position="52"/>
    </location>
</feature>
<keyword evidence="3" id="KW-1185">Reference proteome</keyword>
<name>A0AAD6RIZ1_9ROSI</name>
<proteinExistence type="predicted"/>
<evidence type="ECO:0000313" key="2">
    <source>
        <dbReference type="EMBL" id="KAJ7009854.1"/>
    </source>
</evidence>
<accession>A0AAD6RIZ1</accession>
<sequence>MPDASDLGSEGASAKGPSAAGVAAIGPSIAGGDEAGESAAGPSAVVGEGPPTGEIDIAGGVADGALAAGGFAIDGAGALLGGGFEVDGGLFGLDAGVGEVFGGPTGTDLTKFELRLDPGTADPKATELEPKTVTFKNPCWPLACPLDWKRVLCYIIVIEYHMPTQHDRDRLAAVDFTSKLGLCQKAAEVAEIRVLAEDLSDVRSSHSIEEKTEGETKSIKGRGFERHLLKTGHQGNNGERRLVAVSSVISLNVGNPKKIWESTTTILRNLQLQYK</sequence>
<dbReference type="AlphaFoldDB" id="A0AAD6RIZ1"/>
<feature type="compositionally biased region" description="Low complexity" evidence="1">
    <location>
        <begin position="37"/>
        <end position="52"/>
    </location>
</feature>
<dbReference type="Proteomes" id="UP001164929">
    <property type="component" value="Chromosome 1"/>
</dbReference>
<gene>
    <name evidence="2" type="ORF">NC653_000533</name>
</gene>
<organism evidence="2 3">
    <name type="scientific">Populus alba x Populus x berolinensis</name>
    <dbReference type="NCBI Taxonomy" id="444605"/>
    <lineage>
        <taxon>Eukaryota</taxon>
        <taxon>Viridiplantae</taxon>
        <taxon>Streptophyta</taxon>
        <taxon>Embryophyta</taxon>
        <taxon>Tracheophyta</taxon>
        <taxon>Spermatophyta</taxon>
        <taxon>Magnoliopsida</taxon>
        <taxon>eudicotyledons</taxon>
        <taxon>Gunneridae</taxon>
        <taxon>Pentapetalae</taxon>
        <taxon>rosids</taxon>
        <taxon>fabids</taxon>
        <taxon>Malpighiales</taxon>
        <taxon>Salicaceae</taxon>
        <taxon>Saliceae</taxon>
        <taxon>Populus</taxon>
    </lineage>
</organism>
<comment type="caution">
    <text evidence="2">The sequence shown here is derived from an EMBL/GenBank/DDBJ whole genome shotgun (WGS) entry which is preliminary data.</text>
</comment>
<reference evidence="2 3" key="1">
    <citation type="journal article" date="2023" name="Mol. Ecol. Resour.">
        <title>Chromosome-level genome assembly of a triploid poplar Populus alba 'Berolinensis'.</title>
        <authorList>
            <person name="Chen S."/>
            <person name="Yu Y."/>
            <person name="Wang X."/>
            <person name="Wang S."/>
            <person name="Zhang T."/>
            <person name="Zhou Y."/>
            <person name="He R."/>
            <person name="Meng N."/>
            <person name="Wang Y."/>
            <person name="Liu W."/>
            <person name="Liu Z."/>
            <person name="Liu J."/>
            <person name="Guo Q."/>
            <person name="Huang H."/>
            <person name="Sederoff R.R."/>
            <person name="Wang G."/>
            <person name="Qu G."/>
            <person name="Chen S."/>
        </authorList>
    </citation>
    <scope>NUCLEOTIDE SEQUENCE [LARGE SCALE GENOMIC DNA]</scope>
    <source>
        <strain evidence="2">SC-2020</strain>
    </source>
</reference>